<dbReference type="Proteomes" id="UP000018837">
    <property type="component" value="Unassembled WGS sequence"/>
</dbReference>
<dbReference type="EMBL" id="AYUF01000459">
    <property type="protein sequence ID" value="ETK01720.1"/>
    <property type="molecule type" value="Genomic_DNA"/>
</dbReference>
<gene>
    <name evidence="1" type="ORF">N425_08305</name>
</gene>
<reference evidence="1 2" key="1">
    <citation type="submission" date="2013-11" db="EMBL/GenBank/DDBJ databases">
        <title>Single cell genomics of uncultured Tannerella BU063 (oral taxon 286).</title>
        <authorList>
            <person name="Beall C.J."/>
            <person name="Campbell A.G."/>
            <person name="Griffen A.L."/>
            <person name="Podar M."/>
            <person name="Leys E.J."/>
        </authorList>
    </citation>
    <scope>NUCLEOTIDE SEQUENCE [LARGE SCALE GENOMIC DNA]</scope>
    <source>
        <strain evidence="1">Cell 2</strain>
    </source>
</reference>
<sequence>MFKMWEKTQSQLIQKYFKNNSEIGLTSRIPISAMSVSGKVKLNNGSSLARIVLEDEGGNL</sequence>
<protein>
    <submittedName>
        <fullName evidence="1">Uncharacterized protein</fullName>
    </submittedName>
</protein>
<evidence type="ECO:0000313" key="2">
    <source>
        <dbReference type="Proteomes" id="UP000018837"/>
    </source>
</evidence>
<dbReference type="AlphaFoldDB" id="W2C3I5"/>
<organism evidence="1 2">
    <name type="scientific">Tannerella sp. oral taxon BU063 isolate Cell 2</name>
    <dbReference type="NCBI Taxonomy" id="1411148"/>
    <lineage>
        <taxon>Bacteria</taxon>
        <taxon>Pseudomonadati</taxon>
        <taxon>Bacteroidota</taxon>
        <taxon>Bacteroidia</taxon>
        <taxon>Bacteroidales</taxon>
        <taxon>Tannerellaceae</taxon>
        <taxon>Tannerella</taxon>
    </lineage>
</organism>
<accession>W2C3I5</accession>
<comment type="caution">
    <text evidence="1">The sequence shown here is derived from an EMBL/GenBank/DDBJ whole genome shotgun (WGS) entry which is preliminary data.</text>
</comment>
<name>W2C3I5_9BACT</name>
<proteinExistence type="predicted"/>
<evidence type="ECO:0000313" key="1">
    <source>
        <dbReference type="EMBL" id="ETK01720.1"/>
    </source>
</evidence>